<organism evidence="2 3">
    <name type="scientific">Schaalia odontolytica</name>
    <dbReference type="NCBI Taxonomy" id="1660"/>
    <lineage>
        <taxon>Bacteria</taxon>
        <taxon>Bacillati</taxon>
        <taxon>Actinomycetota</taxon>
        <taxon>Actinomycetes</taxon>
        <taxon>Actinomycetales</taxon>
        <taxon>Actinomycetaceae</taxon>
        <taxon>Schaalia</taxon>
    </lineage>
</organism>
<evidence type="ECO:0000313" key="2">
    <source>
        <dbReference type="EMBL" id="QGS10748.1"/>
    </source>
</evidence>
<evidence type="ECO:0000256" key="1">
    <source>
        <dbReference type="SAM" id="MobiDB-lite"/>
    </source>
</evidence>
<proteinExistence type="predicted"/>
<evidence type="ECO:0000313" key="3">
    <source>
        <dbReference type="Proteomes" id="UP000424490"/>
    </source>
</evidence>
<dbReference type="Proteomes" id="UP000424490">
    <property type="component" value="Chromosome"/>
</dbReference>
<dbReference type="EMBL" id="CP046315">
    <property type="protein sequence ID" value="QGS10748.1"/>
    <property type="molecule type" value="Genomic_DNA"/>
</dbReference>
<sequence>MGPSQRKNPVRSGSRADAGNSACDPSSRYTAGIARPGTMTRARIPIPRTLSMPLPYLSRALLSSSSHCAELPALIAI</sequence>
<feature type="region of interest" description="Disordered" evidence="1">
    <location>
        <begin position="1"/>
        <end position="36"/>
    </location>
</feature>
<accession>A0A857A978</accession>
<protein>
    <submittedName>
        <fullName evidence="2">Uncharacterized protein</fullName>
    </submittedName>
</protein>
<reference evidence="2 3" key="1">
    <citation type="submission" date="2019-11" db="EMBL/GenBank/DDBJ databases">
        <title>FDA dAtabase for Regulatory Grade micrObial Sequences (FDA-ARGOS): Supporting development and validation of Infectious Disease Dx tests.</title>
        <authorList>
            <person name="Stonesifer R."/>
            <person name="Tallon L."/>
            <person name="Sadzewicz L."/>
            <person name="Vavikolanu K."/>
            <person name="Mehta A."/>
            <person name="Aluvathingal J."/>
            <person name="Nadendla S."/>
            <person name="Myers T."/>
            <person name="Yan Y."/>
            <person name="Sichtig H."/>
        </authorList>
    </citation>
    <scope>NUCLEOTIDE SEQUENCE [LARGE SCALE GENOMIC DNA]</scope>
    <source>
        <strain evidence="2 3">FDAARGOS_732</strain>
    </source>
</reference>
<gene>
    <name evidence="2" type="ORF">FOC40_04565</name>
</gene>
<name>A0A857A978_9ACTO</name>
<dbReference type="AlphaFoldDB" id="A0A857A978"/>